<dbReference type="GO" id="GO:0005509">
    <property type="term" value="F:calcium ion binding"/>
    <property type="evidence" value="ECO:0007669"/>
    <property type="project" value="InterPro"/>
</dbReference>
<dbReference type="PANTHER" id="PTHR10199:SF100">
    <property type="entry name" value="THROMBOSPONDIN, ISOFORM A"/>
    <property type="match status" value="1"/>
</dbReference>
<dbReference type="Pfam" id="PF02412">
    <property type="entry name" value="TSP_3"/>
    <property type="match status" value="2"/>
</dbReference>
<keyword evidence="1" id="KW-0732">Signal</keyword>
<accession>A0A2P2CGV6</accession>
<dbReference type="InterPro" id="IPR028974">
    <property type="entry name" value="TSP_type-3_rpt"/>
</dbReference>
<name>A0A2P2CGV6_9ZZZZ</name>
<evidence type="ECO:0000256" key="2">
    <source>
        <dbReference type="ARBA" id="ARBA00022837"/>
    </source>
</evidence>
<dbReference type="PANTHER" id="PTHR10199">
    <property type="entry name" value="THROMBOSPONDIN"/>
    <property type="match status" value="1"/>
</dbReference>
<keyword evidence="2" id="KW-0106">Calcium</keyword>
<organism evidence="3">
    <name type="scientific">metagenome</name>
    <dbReference type="NCBI Taxonomy" id="256318"/>
    <lineage>
        <taxon>unclassified sequences</taxon>
        <taxon>metagenomes</taxon>
    </lineage>
</organism>
<reference evidence="3" key="1">
    <citation type="submission" date="2015-08" db="EMBL/GenBank/DDBJ databases">
        <authorList>
            <person name="Babu N.S."/>
            <person name="Beckwith C.J."/>
            <person name="Beseler K.G."/>
            <person name="Brison A."/>
            <person name="Carone J.V."/>
            <person name="Caskin T.P."/>
            <person name="Diamond M."/>
            <person name="Durham M.E."/>
            <person name="Foxe J.M."/>
            <person name="Go M."/>
            <person name="Henderson B.A."/>
            <person name="Jones I.B."/>
            <person name="McGettigan J.A."/>
            <person name="Micheletti S.J."/>
            <person name="Nasrallah M.E."/>
            <person name="Ortiz D."/>
            <person name="Piller C.R."/>
            <person name="Privatt S.R."/>
            <person name="Schneider S.L."/>
            <person name="Sharp S."/>
            <person name="Smith T.C."/>
            <person name="Stanton J.D."/>
            <person name="Ullery H.E."/>
            <person name="Wilson R.J."/>
            <person name="Serrano M.G."/>
            <person name="Buck G."/>
            <person name="Lee V."/>
            <person name="Wang Y."/>
            <person name="Carvalho R."/>
            <person name="Voegtly L."/>
            <person name="Shi R."/>
            <person name="Duckworth R."/>
            <person name="Johnson A."/>
            <person name="Loviza R."/>
            <person name="Walstead R."/>
            <person name="Shah Z."/>
            <person name="Kiflezghi M."/>
            <person name="Wade K."/>
            <person name="Ball S.L."/>
            <person name="Bradley K.W."/>
            <person name="Asai D.J."/>
            <person name="Bowman C.A."/>
            <person name="Russell D.A."/>
            <person name="Pope W.H."/>
            <person name="Jacobs-Sera D."/>
            <person name="Hendrix R.W."/>
            <person name="Hatfull G.F."/>
        </authorList>
    </citation>
    <scope>NUCLEOTIDE SEQUENCE</scope>
</reference>
<dbReference type="InterPro" id="IPR003367">
    <property type="entry name" value="Thrombospondin_3-like_rpt"/>
</dbReference>
<proteinExistence type="predicted"/>
<evidence type="ECO:0000256" key="1">
    <source>
        <dbReference type="ARBA" id="ARBA00022729"/>
    </source>
</evidence>
<evidence type="ECO:0000313" key="3">
    <source>
        <dbReference type="EMBL" id="CUR61111.1"/>
    </source>
</evidence>
<dbReference type="SUPFAM" id="SSF103647">
    <property type="entry name" value="TSP type-3 repeat"/>
    <property type="match status" value="1"/>
</dbReference>
<dbReference type="Gene3D" id="4.10.1080.10">
    <property type="entry name" value="TSP type-3 repeat"/>
    <property type="match status" value="1"/>
</dbReference>
<gene>
    <name evidence="3" type="ORF">NOCA1240214</name>
</gene>
<sequence length="347" mass="36230">MNPSRLLSRALAVVTTAAALAVVDAPRAADAAVQPCTVTYSRTGGPIRVGPDAGKDHSWNPFTIEVADTRQVVDLDISYAIDFPAAQDLSVHVLGPKSGGALVPSVQTLNRGMATGGTLNGTYTFDDEAGTRKVSGATNPPGSYVPATPANGLEDFPAAGSWSLWVLNYSSTADGTLSSFSLTLTYATCDTDGDGVEDKADNCVTTVNGDQSNRDDDSLGDACDLDSDGDGRADAVDGCPTVASSSSTGCPTASRAARLRWLEGKERLQATISSPVAACEAGARIRLWKVRPHRDTKLLAVDASSAGRYRFKVPHGARYYVTVSSAYSPGQAECGTAVSRKVRVPRH</sequence>
<dbReference type="EMBL" id="CZKB01000017">
    <property type="protein sequence ID" value="CUR61111.1"/>
    <property type="molecule type" value="Genomic_DNA"/>
</dbReference>
<dbReference type="AlphaFoldDB" id="A0A2P2CGV6"/>
<dbReference type="GO" id="GO:0007155">
    <property type="term" value="P:cell adhesion"/>
    <property type="evidence" value="ECO:0007669"/>
    <property type="project" value="InterPro"/>
</dbReference>
<protein>
    <recommendedName>
        <fullName evidence="4">P/Homo B domain-containing protein</fullName>
    </recommendedName>
</protein>
<evidence type="ECO:0008006" key="4">
    <source>
        <dbReference type="Google" id="ProtNLM"/>
    </source>
</evidence>